<evidence type="ECO:0000313" key="3">
    <source>
        <dbReference type="Proteomes" id="UP000231569"/>
    </source>
</evidence>
<dbReference type="Pfam" id="PF18895">
    <property type="entry name" value="T4SS_pilin"/>
    <property type="match status" value="1"/>
</dbReference>
<accession>A0A2M8KU23</accession>
<feature type="transmembrane region" description="Helical" evidence="1">
    <location>
        <begin position="79"/>
        <end position="103"/>
    </location>
</feature>
<reference evidence="3" key="1">
    <citation type="submission" date="2017-09" db="EMBL/GenBank/DDBJ databases">
        <title>Depth-based differentiation of microbial function through sediment-hosted aquifers and enrichment of novel symbionts in the deep terrestrial subsurface.</title>
        <authorList>
            <person name="Probst A.J."/>
            <person name="Ladd B."/>
            <person name="Jarett J.K."/>
            <person name="Geller-Mcgrath D.E."/>
            <person name="Sieber C.M.K."/>
            <person name="Emerson J.B."/>
            <person name="Anantharaman K."/>
            <person name="Thomas B.C."/>
            <person name="Malmstrom R."/>
            <person name="Stieglmeier M."/>
            <person name="Klingl A."/>
            <person name="Woyke T."/>
            <person name="Ryan C.M."/>
            <person name="Banfield J.F."/>
        </authorList>
    </citation>
    <scope>NUCLEOTIDE SEQUENCE [LARGE SCALE GENOMIC DNA]</scope>
</reference>
<dbReference type="InterPro" id="IPR043993">
    <property type="entry name" value="T4SS_pilin"/>
</dbReference>
<protein>
    <submittedName>
        <fullName evidence="2">Uncharacterized protein</fullName>
    </submittedName>
</protein>
<gene>
    <name evidence="2" type="ORF">COU89_03345</name>
</gene>
<dbReference type="Proteomes" id="UP000231569">
    <property type="component" value="Unassembled WGS sequence"/>
</dbReference>
<evidence type="ECO:0000256" key="1">
    <source>
        <dbReference type="SAM" id="Phobius"/>
    </source>
</evidence>
<comment type="caution">
    <text evidence="2">The sequence shown here is derived from an EMBL/GenBank/DDBJ whole genome shotgun (WGS) entry which is preliminary data.</text>
</comment>
<dbReference type="AlphaFoldDB" id="A0A2M8KU23"/>
<sequence length="119" mass="12599">MKTIIAQRIGEGLPGGFSGGATEIGTAIGSLVSSLLSLIFIVGGLLVAYQLFIAALNWINSHGEKEKIEKAQKQITNAIIGLAILFATMALYVTIVGDIFGIIKRTPGGWTIVLPQLFK</sequence>
<proteinExistence type="predicted"/>
<feature type="transmembrane region" description="Helical" evidence="1">
    <location>
        <begin position="35"/>
        <end position="59"/>
    </location>
</feature>
<organism evidence="2 3">
    <name type="scientific">Candidatus Roizmanbacteria bacterium CG10_big_fil_rev_8_21_14_0_10_45_7</name>
    <dbReference type="NCBI Taxonomy" id="1974854"/>
    <lineage>
        <taxon>Bacteria</taxon>
        <taxon>Candidatus Roizmaniibacteriota</taxon>
    </lineage>
</organism>
<name>A0A2M8KU23_9BACT</name>
<dbReference type="EMBL" id="PFEE01000069">
    <property type="protein sequence ID" value="PJE63435.1"/>
    <property type="molecule type" value="Genomic_DNA"/>
</dbReference>
<keyword evidence="1" id="KW-0812">Transmembrane</keyword>
<evidence type="ECO:0000313" key="2">
    <source>
        <dbReference type="EMBL" id="PJE63435.1"/>
    </source>
</evidence>
<keyword evidence="1" id="KW-0472">Membrane</keyword>
<keyword evidence="1" id="KW-1133">Transmembrane helix</keyword>